<dbReference type="Proteomes" id="UP001278766">
    <property type="component" value="Unassembled WGS sequence"/>
</dbReference>
<dbReference type="GeneID" id="87842990"/>
<feature type="chain" id="PRO_5042137902" evidence="1">
    <location>
        <begin position="17"/>
        <end position="158"/>
    </location>
</feature>
<sequence>MHFSLLLAVLPLPALAALNGRCTGSKATGNWGEDGICISTSTCRSHGGEYKSGACPYDPENIKCCVVGVSPDGDQNPCGGLSWCTWTGNGCSGNWRSVCRTNRPSQLQVNGRLDDIDEEELNEEEKALRGYQTLYHEVGIDPSDSVAECKRNLKNKFR</sequence>
<accession>A0AAE0HD78</accession>
<evidence type="ECO:0000313" key="2">
    <source>
        <dbReference type="EMBL" id="KAK3294134.1"/>
    </source>
</evidence>
<keyword evidence="1" id="KW-0732">Signal</keyword>
<organism evidence="2 3">
    <name type="scientific">Chaetomium fimeti</name>
    <dbReference type="NCBI Taxonomy" id="1854472"/>
    <lineage>
        <taxon>Eukaryota</taxon>
        <taxon>Fungi</taxon>
        <taxon>Dikarya</taxon>
        <taxon>Ascomycota</taxon>
        <taxon>Pezizomycotina</taxon>
        <taxon>Sordariomycetes</taxon>
        <taxon>Sordariomycetidae</taxon>
        <taxon>Sordariales</taxon>
        <taxon>Chaetomiaceae</taxon>
        <taxon>Chaetomium</taxon>
    </lineage>
</organism>
<reference evidence="2" key="1">
    <citation type="journal article" date="2023" name="Mol. Phylogenet. Evol.">
        <title>Genome-scale phylogeny and comparative genomics of the fungal order Sordariales.</title>
        <authorList>
            <person name="Hensen N."/>
            <person name="Bonometti L."/>
            <person name="Westerberg I."/>
            <person name="Brannstrom I.O."/>
            <person name="Guillou S."/>
            <person name="Cros-Aarteil S."/>
            <person name="Calhoun S."/>
            <person name="Haridas S."/>
            <person name="Kuo A."/>
            <person name="Mondo S."/>
            <person name="Pangilinan J."/>
            <person name="Riley R."/>
            <person name="LaButti K."/>
            <person name="Andreopoulos B."/>
            <person name="Lipzen A."/>
            <person name="Chen C."/>
            <person name="Yan M."/>
            <person name="Daum C."/>
            <person name="Ng V."/>
            <person name="Clum A."/>
            <person name="Steindorff A."/>
            <person name="Ohm R.A."/>
            <person name="Martin F."/>
            <person name="Silar P."/>
            <person name="Natvig D.O."/>
            <person name="Lalanne C."/>
            <person name="Gautier V."/>
            <person name="Ament-Velasquez S.L."/>
            <person name="Kruys A."/>
            <person name="Hutchinson M.I."/>
            <person name="Powell A.J."/>
            <person name="Barry K."/>
            <person name="Miller A.N."/>
            <person name="Grigoriev I.V."/>
            <person name="Debuchy R."/>
            <person name="Gladieux P."/>
            <person name="Hiltunen Thoren M."/>
            <person name="Johannesson H."/>
        </authorList>
    </citation>
    <scope>NUCLEOTIDE SEQUENCE</scope>
    <source>
        <strain evidence="2">CBS 168.71</strain>
    </source>
</reference>
<dbReference type="EMBL" id="JAUEPN010000005">
    <property type="protein sequence ID" value="KAK3294134.1"/>
    <property type="molecule type" value="Genomic_DNA"/>
</dbReference>
<comment type="caution">
    <text evidence="2">The sequence shown here is derived from an EMBL/GenBank/DDBJ whole genome shotgun (WGS) entry which is preliminary data.</text>
</comment>
<gene>
    <name evidence="2" type="ORF">B0H64DRAFT_433365</name>
</gene>
<proteinExistence type="predicted"/>
<reference evidence="2" key="2">
    <citation type="submission" date="2023-06" db="EMBL/GenBank/DDBJ databases">
        <authorList>
            <consortium name="Lawrence Berkeley National Laboratory"/>
            <person name="Haridas S."/>
            <person name="Hensen N."/>
            <person name="Bonometti L."/>
            <person name="Westerberg I."/>
            <person name="Brannstrom I.O."/>
            <person name="Guillou S."/>
            <person name="Cros-Aarteil S."/>
            <person name="Calhoun S."/>
            <person name="Kuo A."/>
            <person name="Mondo S."/>
            <person name="Pangilinan J."/>
            <person name="Riley R."/>
            <person name="Labutti K."/>
            <person name="Andreopoulos B."/>
            <person name="Lipzen A."/>
            <person name="Chen C."/>
            <person name="Yanf M."/>
            <person name="Daum C."/>
            <person name="Ng V."/>
            <person name="Clum A."/>
            <person name="Steindorff A."/>
            <person name="Ohm R."/>
            <person name="Martin F."/>
            <person name="Silar P."/>
            <person name="Natvig D."/>
            <person name="Lalanne C."/>
            <person name="Gautier V."/>
            <person name="Ament-Velasquez S.L."/>
            <person name="Kruys A."/>
            <person name="Hutchinson M.I."/>
            <person name="Powell A.J."/>
            <person name="Barry K."/>
            <person name="Miller A.N."/>
            <person name="Grigoriev I.V."/>
            <person name="Debuchy R."/>
            <person name="Gladieux P."/>
            <person name="Thoren M.H."/>
            <person name="Johannesson H."/>
        </authorList>
    </citation>
    <scope>NUCLEOTIDE SEQUENCE</scope>
    <source>
        <strain evidence="2">CBS 168.71</strain>
    </source>
</reference>
<evidence type="ECO:0000313" key="3">
    <source>
        <dbReference type="Proteomes" id="UP001278766"/>
    </source>
</evidence>
<feature type="signal peptide" evidence="1">
    <location>
        <begin position="1"/>
        <end position="16"/>
    </location>
</feature>
<keyword evidence="3" id="KW-1185">Reference proteome</keyword>
<dbReference type="AlphaFoldDB" id="A0AAE0HD78"/>
<protein>
    <submittedName>
        <fullName evidence="2">Uncharacterized protein</fullName>
    </submittedName>
</protein>
<evidence type="ECO:0000256" key="1">
    <source>
        <dbReference type="SAM" id="SignalP"/>
    </source>
</evidence>
<name>A0AAE0HD78_9PEZI</name>
<dbReference type="RefSeq" id="XP_062657648.1">
    <property type="nucleotide sequence ID" value="XM_062806042.1"/>
</dbReference>